<accession>A0A2V4E7M2</accession>
<protein>
    <submittedName>
        <fullName evidence="1">Uncharacterized protein</fullName>
    </submittedName>
</protein>
<evidence type="ECO:0000313" key="2">
    <source>
        <dbReference type="Proteomes" id="UP000247932"/>
    </source>
</evidence>
<dbReference type="OrthoDB" id="6460052at2"/>
<reference evidence="1 2" key="1">
    <citation type="submission" date="2018-05" db="EMBL/GenBank/DDBJ databases">
        <title>Reference genomes for bee gut microbiota database.</title>
        <authorList>
            <person name="Ellegaard K.M."/>
        </authorList>
    </citation>
    <scope>NUCLEOTIDE SEQUENCE [LARGE SCALE GENOMIC DNA]</scope>
    <source>
        <strain evidence="1 2">ESL0182</strain>
    </source>
</reference>
<dbReference type="RefSeq" id="WP_110432896.1">
    <property type="nucleotide sequence ID" value="NZ_QGLR01000008.1"/>
</dbReference>
<name>A0A2V4E7M2_9GAMM</name>
<proteinExistence type="predicted"/>
<organism evidence="1 2">
    <name type="scientific">Gilliamella apicola</name>
    <dbReference type="NCBI Taxonomy" id="1196095"/>
    <lineage>
        <taxon>Bacteria</taxon>
        <taxon>Pseudomonadati</taxon>
        <taxon>Pseudomonadota</taxon>
        <taxon>Gammaproteobacteria</taxon>
        <taxon>Orbales</taxon>
        <taxon>Orbaceae</taxon>
        <taxon>Gilliamella</taxon>
    </lineage>
</organism>
<evidence type="ECO:0000313" key="1">
    <source>
        <dbReference type="EMBL" id="PXZ07899.1"/>
    </source>
</evidence>
<gene>
    <name evidence="1" type="ORF">DKK70_04375</name>
</gene>
<sequence>MINKDDLIKTNLHKVDKLEKEIIFPFFLSEFGELTSAYFIYQNFDQYAEIFTYLVNGKYVIEFDVSTIDYSIIINSIITVDEYKKSLQGKGRANKENREYLDKIMKEINAN</sequence>
<dbReference type="AlphaFoldDB" id="A0A2V4E7M2"/>
<dbReference type="Proteomes" id="UP000247932">
    <property type="component" value="Unassembled WGS sequence"/>
</dbReference>
<comment type="caution">
    <text evidence="1">The sequence shown here is derived from an EMBL/GenBank/DDBJ whole genome shotgun (WGS) entry which is preliminary data.</text>
</comment>
<keyword evidence="2" id="KW-1185">Reference proteome</keyword>
<dbReference type="EMBL" id="QGLR01000008">
    <property type="protein sequence ID" value="PXZ07899.1"/>
    <property type="molecule type" value="Genomic_DNA"/>
</dbReference>